<keyword evidence="5" id="KW-1185">Reference proteome</keyword>
<protein>
    <recommendedName>
        <fullName evidence="6">LPXTG cell wall anchor domain-containing protein</fullName>
    </recommendedName>
</protein>
<reference evidence="5" key="1">
    <citation type="submission" date="2016-11" db="EMBL/GenBank/DDBJ databases">
        <authorList>
            <person name="Varghese N."/>
            <person name="Submissions S."/>
        </authorList>
    </citation>
    <scope>NUCLEOTIDE SEQUENCE [LARGE SCALE GENOMIC DNA]</scope>
    <source>
        <strain evidence="5">DSM 27623</strain>
    </source>
</reference>
<accession>A0A1N6HG30</accession>
<sequence length="100" mass="11045">MRKYLILIYLSLSIMSFAQFKENAFDNEQSKVSQENAVNQTSAFEEEPTTASALPPGGEQPEGPGNPGEPVPINGFVPVLLLTGIMLAIYYQRKKNKINI</sequence>
<feature type="transmembrane region" description="Helical" evidence="2">
    <location>
        <begin position="71"/>
        <end position="91"/>
    </location>
</feature>
<evidence type="ECO:0008006" key="6">
    <source>
        <dbReference type="Google" id="ProtNLM"/>
    </source>
</evidence>
<feature type="region of interest" description="Disordered" evidence="1">
    <location>
        <begin position="30"/>
        <end position="70"/>
    </location>
</feature>
<proteinExistence type="predicted"/>
<evidence type="ECO:0000256" key="2">
    <source>
        <dbReference type="SAM" id="Phobius"/>
    </source>
</evidence>
<evidence type="ECO:0000256" key="1">
    <source>
        <dbReference type="SAM" id="MobiDB-lite"/>
    </source>
</evidence>
<keyword evidence="2" id="KW-0472">Membrane</keyword>
<feature type="compositionally biased region" description="Polar residues" evidence="1">
    <location>
        <begin position="30"/>
        <end position="43"/>
    </location>
</feature>
<feature type="signal peptide" evidence="3">
    <location>
        <begin position="1"/>
        <end position="20"/>
    </location>
</feature>
<keyword evidence="2" id="KW-0812">Transmembrane</keyword>
<gene>
    <name evidence="4" type="ORF">SAMN05444409_2442</name>
</gene>
<dbReference type="Proteomes" id="UP000185207">
    <property type="component" value="Unassembled WGS sequence"/>
</dbReference>
<evidence type="ECO:0000256" key="3">
    <source>
        <dbReference type="SAM" id="SignalP"/>
    </source>
</evidence>
<name>A0A1N6HG30_9FLAO</name>
<keyword evidence="2" id="KW-1133">Transmembrane helix</keyword>
<evidence type="ECO:0000313" key="4">
    <source>
        <dbReference type="EMBL" id="SIO18712.1"/>
    </source>
</evidence>
<evidence type="ECO:0000313" key="5">
    <source>
        <dbReference type="Proteomes" id="UP000185207"/>
    </source>
</evidence>
<feature type="chain" id="PRO_5012862267" description="LPXTG cell wall anchor domain-containing protein" evidence="3">
    <location>
        <begin position="21"/>
        <end position="100"/>
    </location>
</feature>
<dbReference type="AlphaFoldDB" id="A0A1N6HG30"/>
<dbReference type="EMBL" id="FSRK01000001">
    <property type="protein sequence ID" value="SIO18712.1"/>
    <property type="molecule type" value="Genomic_DNA"/>
</dbReference>
<organism evidence="4 5">
    <name type="scientific">Epilithonimonas zeae</name>
    <dbReference type="NCBI Taxonomy" id="1416779"/>
    <lineage>
        <taxon>Bacteria</taxon>
        <taxon>Pseudomonadati</taxon>
        <taxon>Bacteroidota</taxon>
        <taxon>Flavobacteriia</taxon>
        <taxon>Flavobacteriales</taxon>
        <taxon>Weeksellaceae</taxon>
        <taxon>Chryseobacterium group</taxon>
        <taxon>Epilithonimonas</taxon>
    </lineage>
</organism>
<keyword evidence="3" id="KW-0732">Signal</keyword>
<dbReference type="RefSeq" id="WP_175565898.1">
    <property type="nucleotide sequence ID" value="NZ_FSRK01000001.1"/>
</dbReference>
<dbReference type="STRING" id="1416779.SAMN05444409_2442"/>